<evidence type="ECO:0000313" key="1">
    <source>
        <dbReference type="EMBL" id="NDU94212.1"/>
    </source>
</evidence>
<sequence length="191" mass="21705">MISLPEQLRQETRSLHEQTEQLFYTESLKNGTLSISEYTHLLRTHLVFHKALEEAIRQHPLFFQAYDLPMRTKTAWLSSDLAKLDEPLPASMPGLFDNWSPTALLGAAYVSEGSMLGGTIIWKLLQQNPSLQPLLSEARFYRGYGPQTGANWKQFGVFLNQQGANDPNNVVEAAKQAFIAYQTVFRYVQPE</sequence>
<dbReference type="Gene3D" id="1.20.910.10">
    <property type="entry name" value="Heme oxygenase-like"/>
    <property type="match status" value="1"/>
</dbReference>
<organism evidence="1 2">
    <name type="scientific">Spirosoma terrae</name>
    <dbReference type="NCBI Taxonomy" id="1968276"/>
    <lineage>
        <taxon>Bacteria</taxon>
        <taxon>Pseudomonadati</taxon>
        <taxon>Bacteroidota</taxon>
        <taxon>Cytophagia</taxon>
        <taxon>Cytophagales</taxon>
        <taxon>Cytophagaceae</taxon>
        <taxon>Spirosoma</taxon>
    </lineage>
</organism>
<evidence type="ECO:0000313" key="2">
    <source>
        <dbReference type="Proteomes" id="UP000474175"/>
    </source>
</evidence>
<dbReference type="InterPro" id="IPR016053">
    <property type="entry name" value="Haem_Oase-like"/>
</dbReference>
<dbReference type="Pfam" id="PF01126">
    <property type="entry name" value="Heme_oxygenase"/>
    <property type="match status" value="2"/>
</dbReference>
<comment type="caution">
    <text evidence="1">The sequence shown here is derived from an EMBL/GenBank/DDBJ whole genome shotgun (WGS) entry which is preliminary data.</text>
</comment>
<dbReference type="CDD" id="cd19166">
    <property type="entry name" value="HemeO-bac"/>
    <property type="match status" value="1"/>
</dbReference>
<accession>A0A6L9L464</accession>
<dbReference type="GO" id="GO:0006788">
    <property type="term" value="P:heme oxidation"/>
    <property type="evidence" value="ECO:0007669"/>
    <property type="project" value="InterPro"/>
</dbReference>
<protein>
    <submittedName>
        <fullName evidence="1">Biliverdin-producing heme oxygenase</fullName>
    </submittedName>
</protein>
<gene>
    <name evidence="1" type="ORF">GK108_04945</name>
</gene>
<dbReference type="AlphaFoldDB" id="A0A6L9L464"/>
<dbReference type="GO" id="GO:0004392">
    <property type="term" value="F:heme oxygenase (decyclizing) activity"/>
    <property type="evidence" value="ECO:0007669"/>
    <property type="project" value="InterPro"/>
</dbReference>
<keyword evidence="2" id="KW-1185">Reference proteome</keyword>
<dbReference type="InterPro" id="IPR016084">
    <property type="entry name" value="Haem_Oase-like_multi-hlx"/>
</dbReference>
<dbReference type="Proteomes" id="UP000474175">
    <property type="component" value="Unassembled WGS sequence"/>
</dbReference>
<dbReference type="SUPFAM" id="SSF48613">
    <property type="entry name" value="Heme oxygenase-like"/>
    <property type="match status" value="1"/>
</dbReference>
<proteinExistence type="predicted"/>
<name>A0A6L9L464_9BACT</name>
<dbReference type="RefSeq" id="WP_163943627.1">
    <property type="nucleotide sequence ID" value="NZ_JAAFZH010000001.1"/>
</dbReference>
<reference evidence="1 2" key="1">
    <citation type="submission" date="2020-02" db="EMBL/GenBank/DDBJ databases">
        <title>Draft genome sequence of two Spirosoma agri KCTC 52727 and Spirosoma terrae KCTC 52035.</title>
        <authorList>
            <person name="Rojas J."/>
            <person name="Ambika Manirajan B."/>
            <person name="Suarez C."/>
            <person name="Ratering S."/>
            <person name="Schnell S."/>
        </authorList>
    </citation>
    <scope>NUCLEOTIDE SEQUENCE [LARGE SCALE GENOMIC DNA]</scope>
    <source>
        <strain evidence="1 2">KCTC 52035</strain>
    </source>
</reference>
<dbReference type="EMBL" id="JAAFZH010000001">
    <property type="protein sequence ID" value="NDU94212.1"/>
    <property type="molecule type" value="Genomic_DNA"/>
</dbReference>